<protein>
    <recommendedName>
        <fullName evidence="3">Cytosolic protein</fullName>
    </recommendedName>
</protein>
<reference evidence="1 2" key="1">
    <citation type="submission" date="2023-06" db="EMBL/GenBank/DDBJ databases">
        <title>Aquibacillus rhizosphaerae LR5S19.</title>
        <authorList>
            <person name="Sun J.-Q."/>
        </authorList>
    </citation>
    <scope>NUCLEOTIDE SEQUENCE [LARGE SCALE GENOMIC DNA]</scope>
    <source>
        <strain evidence="1 2">LR5S19</strain>
    </source>
</reference>
<evidence type="ECO:0000313" key="2">
    <source>
        <dbReference type="Proteomes" id="UP001235343"/>
    </source>
</evidence>
<name>A0ABT7L7Q9_9BACI</name>
<evidence type="ECO:0000313" key="1">
    <source>
        <dbReference type="EMBL" id="MDL4841873.1"/>
    </source>
</evidence>
<dbReference type="EMBL" id="JASTZU010000048">
    <property type="protein sequence ID" value="MDL4841873.1"/>
    <property type="molecule type" value="Genomic_DNA"/>
</dbReference>
<evidence type="ECO:0008006" key="3">
    <source>
        <dbReference type="Google" id="ProtNLM"/>
    </source>
</evidence>
<organism evidence="1 2">
    <name type="scientific">Aquibacillus rhizosphaerae</name>
    <dbReference type="NCBI Taxonomy" id="3051431"/>
    <lineage>
        <taxon>Bacteria</taxon>
        <taxon>Bacillati</taxon>
        <taxon>Bacillota</taxon>
        <taxon>Bacilli</taxon>
        <taxon>Bacillales</taxon>
        <taxon>Bacillaceae</taxon>
        <taxon>Aquibacillus</taxon>
    </lineage>
</organism>
<keyword evidence="2" id="KW-1185">Reference proteome</keyword>
<sequence length="63" mass="7451">MYNVRDMTELLMMGKDDWKSEELTHFHNSLTQIVPYLNQEGTTILREINQEITNRGGLNKMDH</sequence>
<comment type="caution">
    <text evidence="1">The sequence shown here is derived from an EMBL/GenBank/DDBJ whole genome shotgun (WGS) entry which is preliminary data.</text>
</comment>
<dbReference type="Proteomes" id="UP001235343">
    <property type="component" value="Unassembled WGS sequence"/>
</dbReference>
<proteinExistence type="predicted"/>
<accession>A0ABT7L7Q9</accession>
<gene>
    <name evidence="1" type="ORF">QQS35_15645</name>
</gene>
<dbReference type="RefSeq" id="WP_285933151.1">
    <property type="nucleotide sequence ID" value="NZ_JASTZU010000048.1"/>
</dbReference>